<evidence type="ECO:0000256" key="1">
    <source>
        <dbReference type="SAM" id="MobiDB-lite"/>
    </source>
</evidence>
<keyword evidence="2" id="KW-1133">Transmembrane helix</keyword>
<reference evidence="4 5" key="1">
    <citation type="journal article" date="2009" name="Stand. Genomic Sci.">
        <title>Complete genome sequence of Beutenbergia cavernae type strain (HKI 0122).</title>
        <authorList>
            <person name="Land M."/>
            <person name="Pukall R."/>
            <person name="Abt B."/>
            <person name="Goker M."/>
            <person name="Rohde M."/>
            <person name="Glavina Del Rio T."/>
            <person name="Tice H."/>
            <person name="Copeland A."/>
            <person name="Cheng J.F."/>
            <person name="Lucas S."/>
            <person name="Chen F."/>
            <person name="Nolan M."/>
            <person name="Bruce D."/>
            <person name="Goodwin L."/>
            <person name="Pitluck S."/>
            <person name="Ivanova N."/>
            <person name="Mavromatis K."/>
            <person name="Ovchinnikova G."/>
            <person name="Pati A."/>
            <person name="Chen A."/>
            <person name="Palaniappan K."/>
            <person name="Hauser L."/>
            <person name="Chang Y.J."/>
            <person name="Jefferies C.C."/>
            <person name="Saunders E."/>
            <person name="Brettin T."/>
            <person name="Detter J.C."/>
            <person name="Han C."/>
            <person name="Chain P."/>
            <person name="Bristow J."/>
            <person name="Eisen J.A."/>
            <person name="Markowitz V."/>
            <person name="Hugenholtz P."/>
            <person name="Kyrpides N.C."/>
            <person name="Klenk H.P."/>
            <person name="Lapidus A."/>
        </authorList>
    </citation>
    <scope>NUCLEOTIDE SEQUENCE [LARGE SCALE GENOMIC DNA]</scope>
    <source>
        <strain evidence="5">ATCC BAA-8 / DSM 12333 / NBRC 16432</strain>
    </source>
</reference>
<dbReference type="OrthoDB" id="5198230at2"/>
<dbReference type="AlphaFoldDB" id="C5BYZ8"/>
<dbReference type="Pfam" id="PF13559">
    <property type="entry name" value="DUF4129"/>
    <property type="match status" value="1"/>
</dbReference>
<keyword evidence="5" id="KW-1185">Reference proteome</keyword>
<organism evidence="4 5">
    <name type="scientific">Beutenbergia cavernae (strain ATCC BAA-8 / DSM 12333 / CCUG 43141 / JCM 11478 / NBRC 16432 / NCIMB 13614 / HKI 0122)</name>
    <dbReference type="NCBI Taxonomy" id="471853"/>
    <lineage>
        <taxon>Bacteria</taxon>
        <taxon>Bacillati</taxon>
        <taxon>Actinomycetota</taxon>
        <taxon>Actinomycetes</taxon>
        <taxon>Micrococcales</taxon>
        <taxon>Beutenbergiaceae</taxon>
        <taxon>Beutenbergia</taxon>
    </lineage>
</organism>
<evidence type="ECO:0000256" key="2">
    <source>
        <dbReference type="SAM" id="Phobius"/>
    </source>
</evidence>
<feature type="region of interest" description="Disordered" evidence="1">
    <location>
        <begin position="38"/>
        <end position="72"/>
    </location>
</feature>
<accession>C5BYZ8</accession>
<keyword evidence="2" id="KW-0472">Membrane</keyword>
<evidence type="ECO:0000313" key="4">
    <source>
        <dbReference type="EMBL" id="ACQ81113.1"/>
    </source>
</evidence>
<gene>
    <name evidence="4" type="ordered locus">Bcav_2868</name>
</gene>
<dbReference type="eggNOG" id="ENOG50331S3">
    <property type="taxonomic scope" value="Bacteria"/>
</dbReference>
<dbReference type="InterPro" id="IPR025403">
    <property type="entry name" value="TgpA-like_C"/>
</dbReference>
<dbReference type="HOGENOM" id="CLU_093434_0_0_11"/>
<keyword evidence="2" id="KW-0812">Transmembrane</keyword>
<sequence>MTDDDAEPRTAWRPTALVALLLGVLAIGAALRGPWALNPPRLDPSDEAPTDPAPTESLVPQPGVELPPDLPTLSGSPDVPTWVGIVLAVVVGAALVAVVVVLLRRYARSWLRGRRVVAPPTIGRVGADTEAEELPDLGEATQAARRALEEQAEPRDAIVAAWVELERAATAAGLQRAAWQTPTEFIHSVLVRTEADPPAVTRLRELYEAARFGTAEPGTDAVADAALALAAIEASWQVRR</sequence>
<dbReference type="STRING" id="471853.Bcav_2868"/>
<evidence type="ECO:0000259" key="3">
    <source>
        <dbReference type="Pfam" id="PF13559"/>
    </source>
</evidence>
<feature type="transmembrane region" description="Helical" evidence="2">
    <location>
        <begin position="82"/>
        <end position="103"/>
    </location>
</feature>
<dbReference type="EMBL" id="CP001618">
    <property type="protein sequence ID" value="ACQ81113.1"/>
    <property type="molecule type" value="Genomic_DNA"/>
</dbReference>
<evidence type="ECO:0000313" key="5">
    <source>
        <dbReference type="Proteomes" id="UP000007962"/>
    </source>
</evidence>
<dbReference type="KEGG" id="bcv:Bcav_2868"/>
<name>C5BYZ8_BEUC1</name>
<feature type="domain" description="Protein-glutamine gamma-glutamyltransferase-like C-terminal" evidence="3">
    <location>
        <begin position="161"/>
        <end position="228"/>
    </location>
</feature>
<dbReference type="RefSeq" id="WP_015883353.1">
    <property type="nucleotide sequence ID" value="NC_012669.1"/>
</dbReference>
<protein>
    <recommendedName>
        <fullName evidence="3">Protein-glutamine gamma-glutamyltransferase-like C-terminal domain-containing protein</fullName>
    </recommendedName>
</protein>
<dbReference type="Proteomes" id="UP000007962">
    <property type="component" value="Chromosome"/>
</dbReference>
<proteinExistence type="predicted"/>